<dbReference type="InParanoid" id="A0A1Q3AS15"/>
<name>A0A1Q3AS15_CEPFO</name>
<keyword evidence="2" id="KW-1185">Reference proteome</keyword>
<dbReference type="Proteomes" id="UP000187406">
    <property type="component" value="Unassembled WGS sequence"/>
</dbReference>
<reference evidence="2" key="1">
    <citation type="submission" date="2016-04" db="EMBL/GenBank/DDBJ databases">
        <title>Cephalotus genome sequencing.</title>
        <authorList>
            <person name="Fukushima K."/>
            <person name="Hasebe M."/>
            <person name="Fang X."/>
        </authorList>
    </citation>
    <scope>NUCLEOTIDE SEQUENCE [LARGE SCALE GENOMIC DNA]</scope>
    <source>
        <strain evidence="2">cv. St1</strain>
    </source>
</reference>
<dbReference type="AlphaFoldDB" id="A0A1Q3AS15"/>
<comment type="caution">
    <text evidence="1">The sequence shown here is derived from an EMBL/GenBank/DDBJ whole genome shotgun (WGS) entry which is preliminary data.</text>
</comment>
<evidence type="ECO:0000313" key="1">
    <source>
        <dbReference type="EMBL" id="GAV58465.1"/>
    </source>
</evidence>
<protein>
    <submittedName>
        <fullName evidence="1">Uncharacterized protein</fullName>
    </submittedName>
</protein>
<gene>
    <name evidence="1" type="ORF">CFOL_v3_01999</name>
</gene>
<proteinExistence type="predicted"/>
<sequence length="123" mass="14655">MSDIDLDLSLQKSYGHKLEHLYEINYVLEDDKILFTDLLVLNTYHAFTKPYNSIIKFIKSIIQPTHIPKQITRDEPIQLMLEYWITNYENLHKVTKLVQVVEPVYKKNKNGKAEIVFPKKYEE</sequence>
<dbReference type="OrthoDB" id="1747449at2759"/>
<evidence type="ECO:0000313" key="2">
    <source>
        <dbReference type="Proteomes" id="UP000187406"/>
    </source>
</evidence>
<dbReference type="EMBL" id="BDDD01000069">
    <property type="protein sequence ID" value="GAV58465.1"/>
    <property type="molecule type" value="Genomic_DNA"/>
</dbReference>
<accession>A0A1Q3AS15</accession>
<organism evidence="1 2">
    <name type="scientific">Cephalotus follicularis</name>
    <name type="common">Albany pitcher plant</name>
    <dbReference type="NCBI Taxonomy" id="3775"/>
    <lineage>
        <taxon>Eukaryota</taxon>
        <taxon>Viridiplantae</taxon>
        <taxon>Streptophyta</taxon>
        <taxon>Embryophyta</taxon>
        <taxon>Tracheophyta</taxon>
        <taxon>Spermatophyta</taxon>
        <taxon>Magnoliopsida</taxon>
        <taxon>eudicotyledons</taxon>
        <taxon>Gunneridae</taxon>
        <taxon>Pentapetalae</taxon>
        <taxon>rosids</taxon>
        <taxon>fabids</taxon>
        <taxon>Oxalidales</taxon>
        <taxon>Cephalotaceae</taxon>
        <taxon>Cephalotus</taxon>
    </lineage>
</organism>